<dbReference type="InterPro" id="IPR026015">
    <property type="entry name" value="ATP_synth_OSCP/delta_N_sf"/>
</dbReference>
<evidence type="ECO:0000256" key="2">
    <source>
        <dbReference type="ARBA" id="ARBA00022448"/>
    </source>
</evidence>
<proteinExistence type="inferred from homology"/>
<dbReference type="PROSITE" id="PS00389">
    <property type="entry name" value="ATPASE_DELTA"/>
    <property type="match status" value="1"/>
</dbReference>
<keyword evidence="2 7" id="KW-0813">Transport</keyword>
<comment type="similarity">
    <text evidence="7">Belongs to the ATPase delta chain family.</text>
</comment>
<dbReference type="PANTHER" id="PTHR11910">
    <property type="entry name" value="ATP SYNTHASE DELTA CHAIN"/>
    <property type="match status" value="1"/>
</dbReference>
<dbReference type="InterPro" id="IPR000711">
    <property type="entry name" value="ATPase_OSCP/dsu"/>
</dbReference>
<evidence type="ECO:0000256" key="4">
    <source>
        <dbReference type="ARBA" id="ARBA00023065"/>
    </source>
</evidence>
<evidence type="ECO:0000313" key="8">
    <source>
        <dbReference type="EMBL" id="OKL40978.1"/>
    </source>
</evidence>
<dbReference type="Proteomes" id="UP000186551">
    <property type="component" value="Unassembled WGS sequence"/>
</dbReference>
<sequence length="185" mass="20789">MSDIRVASRYAKSLIELAAEKNVLEQVHADMQLFSQVVSQNRDFRLLLQNPVVKSDKKLAIINAVFKGKVNEMTLAFFILVARKNREAILDAVATAFQDQYRVLQGIQSAEVVSAVPLTPALRDELGQKLVAQTGKRIELVERVDPSLIGGFVLRVGDKQIDNSVRNSLRKLKNQFKDNPYINKL</sequence>
<gene>
    <name evidence="7" type="primary">atpH</name>
    <name evidence="8" type="ORF">A3841_14175</name>
</gene>
<keyword evidence="4 7" id="KW-0406">Ion transport</keyword>
<dbReference type="InterPro" id="IPR020781">
    <property type="entry name" value="ATPase_OSCP/d_CS"/>
</dbReference>
<organism evidence="8 9">
    <name type="scientific">Pontibacter flavimaris</name>
    <dbReference type="NCBI Taxonomy" id="1797110"/>
    <lineage>
        <taxon>Bacteria</taxon>
        <taxon>Pseudomonadati</taxon>
        <taxon>Bacteroidota</taxon>
        <taxon>Cytophagia</taxon>
        <taxon>Cytophagales</taxon>
        <taxon>Hymenobacteraceae</taxon>
        <taxon>Pontibacter</taxon>
    </lineage>
</organism>
<keyword evidence="6 7" id="KW-0066">ATP synthesis</keyword>
<name>A0A1Q5PFF7_9BACT</name>
<keyword evidence="7" id="KW-0139">CF(1)</keyword>
<comment type="function">
    <text evidence="7">This protein is part of the stalk that links CF(0) to CF(1). It either transmits conformational changes from CF(0) to CF(1) or is implicated in proton conduction.</text>
</comment>
<evidence type="ECO:0000256" key="1">
    <source>
        <dbReference type="ARBA" id="ARBA00004370"/>
    </source>
</evidence>
<dbReference type="SUPFAM" id="SSF47928">
    <property type="entry name" value="N-terminal domain of the delta subunit of the F1F0-ATP synthase"/>
    <property type="match status" value="1"/>
</dbReference>
<dbReference type="Pfam" id="PF00213">
    <property type="entry name" value="OSCP"/>
    <property type="match status" value="1"/>
</dbReference>
<dbReference type="OrthoDB" id="9802471at2"/>
<dbReference type="GO" id="GO:0046933">
    <property type="term" value="F:proton-transporting ATP synthase activity, rotational mechanism"/>
    <property type="evidence" value="ECO:0007669"/>
    <property type="project" value="UniProtKB-UniRule"/>
</dbReference>
<protein>
    <recommendedName>
        <fullName evidence="7">ATP synthase subunit delta</fullName>
    </recommendedName>
    <alternativeName>
        <fullName evidence="7">ATP synthase F(1) sector subunit delta</fullName>
    </alternativeName>
    <alternativeName>
        <fullName evidence="7">F-type ATPase subunit delta</fullName>
        <shortName evidence="7">F-ATPase subunit delta</shortName>
    </alternativeName>
</protein>
<dbReference type="GO" id="GO:0045259">
    <property type="term" value="C:proton-transporting ATP synthase complex"/>
    <property type="evidence" value="ECO:0007669"/>
    <property type="project" value="UniProtKB-KW"/>
</dbReference>
<comment type="caution">
    <text evidence="8">The sequence shown here is derived from an EMBL/GenBank/DDBJ whole genome shotgun (WGS) entry which is preliminary data.</text>
</comment>
<dbReference type="EMBL" id="LVWA01000004">
    <property type="protein sequence ID" value="OKL40978.1"/>
    <property type="molecule type" value="Genomic_DNA"/>
</dbReference>
<keyword evidence="5 7" id="KW-0472">Membrane</keyword>
<dbReference type="STRING" id="1797110.A3841_14175"/>
<evidence type="ECO:0000256" key="7">
    <source>
        <dbReference type="HAMAP-Rule" id="MF_01416"/>
    </source>
</evidence>
<evidence type="ECO:0000313" key="9">
    <source>
        <dbReference type="Proteomes" id="UP000186551"/>
    </source>
</evidence>
<dbReference type="GO" id="GO:0005886">
    <property type="term" value="C:plasma membrane"/>
    <property type="evidence" value="ECO:0007669"/>
    <property type="project" value="UniProtKB-SubCell"/>
</dbReference>
<comment type="subcellular location">
    <subcellularLocation>
        <location evidence="7">Cell membrane</location>
        <topology evidence="7">Peripheral membrane protein</topology>
    </subcellularLocation>
    <subcellularLocation>
        <location evidence="1">Membrane</location>
    </subcellularLocation>
</comment>
<evidence type="ECO:0000256" key="6">
    <source>
        <dbReference type="ARBA" id="ARBA00023310"/>
    </source>
</evidence>
<keyword evidence="7" id="KW-1003">Cell membrane</keyword>
<dbReference type="PRINTS" id="PR00125">
    <property type="entry name" value="ATPASEDELTA"/>
</dbReference>
<dbReference type="Gene3D" id="1.10.520.20">
    <property type="entry name" value="N-terminal domain of the delta subunit of the F1F0-ATP synthase"/>
    <property type="match status" value="1"/>
</dbReference>
<evidence type="ECO:0000256" key="5">
    <source>
        <dbReference type="ARBA" id="ARBA00023136"/>
    </source>
</evidence>
<keyword evidence="3 7" id="KW-0375">Hydrogen ion transport</keyword>
<keyword evidence="9" id="KW-1185">Reference proteome</keyword>
<reference evidence="8 9" key="1">
    <citation type="submission" date="2016-03" db="EMBL/GenBank/DDBJ databases">
        <title>Genome sequence of Pontibacter sp. nov., of the family cytophagaceae, isolated from marine sediment of the Yellow Sea, China.</title>
        <authorList>
            <person name="Zhang G."/>
            <person name="Zhang R."/>
        </authorList>
    </citation>
    <scope>NUCLEOTIDE SEQUENCE [LARGE SCALE GENOMIC DNA]</scope>
    <source>
        <strain evidence="8 9">S10-8</strain>
    </source>
</reference>
<accession>A0A1Q5PFF7</accession>
<dbReference type="NCBIfam" id="TIGR01145">
    <property type="entry name" value="ATP_synt_delta"/>
    <property type="match status" value="1"/>
</dbReference>
<dbReference type="AlphaFoldDB" id="A0A1Q5PFF7"/>
<comment type="function">
    <text evidence="7">F(1)F(0) ATP synthase produces ATP from ADP in the presence of a proton or sodium gradient. F-type ATPases consist of two structural domains, F(1) containing the extramembraneous catalytic core and F(0) containing the membrane proton channel, linked together by a central stalk and a peripheral stalk. During catalysis, ATP synthesis in the catalytic domain of F(1) is coupled via a rotary mechanism of the central stalk subunits to proton translocation.</text>
</comment>
<evidence type="ECO:0000256" key="3">
    <source>
        <dbReference type="ARBA" id="ARBA00022781"/>
    </source>
</evidence>
<dbReference type="RefSeq" id="WP_073851595.1">
    <property type="nucleotide sequence ID" value="NZ_LVWA01000004.1"/>
</dbReference>
<dbReference type="HAMAP" id="MF_01416">
    <property type="entry name" value="ATP_synth_delta_bact"/>
    <property type="match status" value="1"/>
</dbReference>